<dbReference type="Proteomes" id="UP000593744">
    <property type="component" value="Segment"/>
</dbReference>
<organism evidence="1 2">
    <name type="scientific">uncultured phage cr10_1</name>
    <dbReference type="NCBI Taxonomy" id="2772066"/>
    <lineage>
        <taxon>Viruses</taxon>
        <taxon>Duplodnaviria</taxon>
        <taxon>Heunggongvirae</taxon>
        <taxon>Uroviricota</taxon>
        <taxon>Caudoviricetes</taxon>
        <taxon>Crassvirales</taxon>
        <taxon>Suoliviridae</taxon>
        <taxon>Boorivirinae</taxon>
        <taxon>Canhaevirus</taxon>
        <taxon>Canhaevirus hiberniae</taxon>
    </lineage>
</organism>
<accession>A0A7M1RWP2</accession>
<dbReference type="GeneID" id="65129196"/>
<reference evidence="1 2" key="1">
    <citation type="submission" date="2020-07" db="EMBL/GenBank/DDBJ databases">
        <title>Taxonomic proposal: Crassvirales, a new order of highly abundant and diverse bacterial viruses.</title>
        <authorList>
            <person name="Shkoporov A.N."/>
            <person name="Stockdale S.R."/>
            <person name="Guerin E."/>
            <person name="Ross R.P."/>
            <person name="Hill C."/>
        </authorList>
    </citation>
    <scope>NUCLEOTIDE SEQUENCE [LARGE SCALE GENOMIC DNA]</scope>
</reference>
<dbReference type="RefSeq" id="YP_010110874.1">
    <property type="nucleotide sequence ID" value="NC_055875.1"/>
</dbReference>
<sequence length="494" mass="55859">MDNGILNNLQIGKSRWFSDLIDENKISEAMLSRPYEVERIVSYVFAAKDGAYGTSIDAITGGLGNVMTIDQSTYEWYVEIDTDRAVTIRSAKWQGTEITAANADTIMAGIGNTPIQVWVEDKWFGPGAIVVLDDKEYQLRIQGAPVQDGNLWCYTMFIADGQSSSYVPGKYLLAGREMSRLGAAYEEYSEEADILNYNTQFKMRNYLFTTRLSYDITGTAYATVLWIALKDPKTGKKSYLWSDYQEWVAMREWRKRCEMMMVYSKSNRNADGTFSLKGTNGRPVYLPAGLLEQIAPSNRRYYTELTTELLEDFLFDLSYNILGTNERKFVALTGEMGIREFDRVLKQKAATMNVIDTKFISGSGQELTLGGQFVTYKMNNGIELTLKHFPLYDNTTFNRLLHPLSGKPLESYRFTFLDVSRRDGEANIVKVVRKGREFMQWYTGGSISPAGPAKSINTLRSNAKDGYSVHFLGEMGIMLRDPRGCGELIMDAEG</sequence>
<name>A0A7M1RWP2_9CAUD</name>
<proteinExistence type="predicted"/>
<dbReference type="InterPro" id="IPR056401">
    <property type="entry name" value="Crass_capsid"/>
</dbReference>
<protein>
    <submittedName>
        <fullName evidence="1">Major capsid protein</fullName>
    </submittedName>
</protein>
<evidence type="ECO:0000313" key="2">
    <source>
        <dbReference type="Proteomes" id="UP000593744"/>
    </source>
</evidence>
<dbReference type="EMBL" id="MT774382">
    <property type="protein sequence ID" value="QOR58716.1"/>
    <property type="molecule type" value="Genomic_DNA"/>
</dbReference>
<dbReference type="Pfam" id="PF23898">
    <property type="entry name" value="Crass_capsid"/>
    <property type="match status" value="1"/>
</dbReference>
<keyword evidence="2" id="KW-1185">Reference proteome</keyword>
<evidence type="ECO:0000313" key="1">
    <source>
        <dbReference type="EMBL" id="QOR58716.1"/>
    </source>
</evidence>
<dbReference type="KEGG" id="vg:65129196"/>